<evidence type="ECO:0000313" key="2">
    <source>
        <dbReference type="EMBL" id="EJW93957.1"/>
    </source>
</evidence>
<accession>J9FWL2</accession>
<evidence type="ECO:0000256" key="1">
    <source>
        <dbReference type="SAM" id="MobiDB-lite"/>
    </source>
</evidence>
<dbReference type="AlphaFoldDB" id="J9FWL2"/>
<feature type="compositionally biased region" description="Low complexity" evidence="1">
    <location>
        <begin position="90"/>
        <end position="105"/>
    </location>
</feature>
<keyword evidence="2" id="KW-0413">Isomerase</keyword>
<dbReference type="EMBL" id="AMCI01006664">
    <property type="protein sequence ID" value="EJW93957.1"/>
    <property type="molecule type" value="Genomic_DNA"/>
</dbReference>
<gene>
    <name evidence="2" type="ORF">EVA_17936</name>
</gene>
<protein>
    <submittedName>
        <fullName evidence="2">DNA topoisomerase I</fullName>
    </submittedName>
</protein>
<dbReference type="PRINTS" id="PR00833">
    <property type="entry name" value="POAALLERGEN"/>
</dbReference>
<feature type="compositionally biased region" description="Basic residues" evidence="1">
    <location>
        <begin position="106"/>
        <end position="118"/>
    </location>
</feature>
<organism evidence="2">
    <name type="scientific">gut metagenome</name>
    <dbReference type="NCBI Taxonomy" id="749906"/>
    <lineage>
        <taxon>unclassified sequences</taxon>
        <taxon>metagenomes</taxon>
        <taxon>organismal metagenomes</taxon>
    </lineage>
</organism>
<comment type="caution">
    <text evidence="2">The sequence shown here is derived from an EMBL/GenBank/DDBJ whole genome shotgun (WGS) entry which is preliminary data.</text>
</comment>
<name>J9FWL2_9ZZZZ</name>
<feature type="region of interest" description="Disordered" evidence="1">
    <location>
        <begin position="76"/>
        <end position="171"/>
    </location>
</feature>
<dbReference type="GO" id="GO:0016853">
    <property type="term" value="F:isomerase activity"/>
    <property type="evidence" value="ECO:0007669"/>
    <property type="project" value="UniProtKB-KW"/>
</dbReference>
<feature type="compositionally biased region" description="Low complexity" evidence="1">
    <location>
        <begin position="119"/>
        <end position="162"/>
    </location>
</feature>
<proteinExistence type="predicted"/>
<feature type="non-terminal residue" evidence="2">
    <location>
        <position position="1"/>
    </location>
</feature>
<reference evidence="2" key="1">
    <citation type="journal article" date="2012" name="PLoS ONE">
        <title>Gene sets for utilization of primary and secondary nutrition supplies in the distal gut of endangered iberian lynx.</title>
        <authorList>
            <person name="Alcaide M."/>
            <person name="Messina E."/>
            <person name="Richter M."/>
            <person name="Bargiela R."/>
            <person name="Peplies J."/>
            <person name="Huws S.A."/>
            <person name="Newbold C.J."/>
            <person name="Golyshin P.N."/>
            <person name="Simon M.A."/>
            <person name="Lopez G."/>
            <person name="Yakimov M.M."/>
            <person name="Ferrer M."/>
        </authorList>
    </citation>
    <scope>NUCLEOTIDE SEQUENCE</scope>
</reference>
<sequence>CAAAGRHGDLIAHKSEKSGKRFIRCEHYDECGVSYPLPARGKLSATGEVCEHCGAPVVVVETARGPWRICVNMECPGKEKKPARGRAAAKKTSSTAKKTASTAKKAPAKKAPAKKAPAKKATATATAAAATATAASAKKATATTTAAAAKKAVVKKGATGKALDAAKGASE</sequence>